<dbReference type="RefSeq" id="WP_069931955.1">
    <property type="nucleotide sequence ID" value="NZ_MEHJ01000001.1"/>
</dbReference>
<dbReference type="AlphaFoldDB" id="A0A1E5PGN0"/>
<evidence type="ECO:0000313" key="2">
    <source>
        <dbReference type="Proteomes" id="UP000095759"/>
    </source>
</evidence>
<dbReference type="OrthoDB" id="4294533at2"/>
<proteinExistence type="predicted"/>
<evidence type="ECO:0000313" key="1">
    <source>
        <dbReference type="EMBL" id="OEJ28677.1"/>
    </source>
</evidence>
<organism evidence="1 2">
    <name type="scientific">Streptomyces agglomeratus</name>
    <dbReference type="NCBI Taxonomy" id="285458"/>
    <lineage>
        <taxon>Bacteria</taxon>
        <taxon>Bacillati</taxon>
        <taxon>Actinomycetota</taxon>
        <taxon>Actinomycetes</taxon>
        <taxon>Kitasatosporales</taxon>
        <taxon>Streptomycetaceae</taxon>
        <taxon>Streptomyces</taxon>
    </lineage>
</organism>
<sequence>MAAQNTVRLEDKELEHVRALTREVDAKLREIHEITMGHVRGEEGKYRPKQARFVFDNIRIIMEGDGTCGVYEDPPGICRPCTLEETIVNDR</sequence>
<dbReference type="EMBL" id="MEHJ01000001">
    <property type="protein sequence ID" value="OEJ28677.1"/>
    <property type="molecule type" value="Genomic_DNA"/>
</dbReference>
<dbReference type="Proteomes" id="UP000095759">
    <property type="component" value="Unassembled WGS sequence"/>
</dbReference>
<accession>A0A1E5PGN0</accession>
<reference evidence="1 2" key="1">
    <citation type="submission" date="2016-08" db="EMBL/GenBank/DDBJ databases">
        <title>Complete genome sequence of Streptomyces agglomeratus strain 6-3-2, a novel anti-MRSA actinomycete isolated from Wuli of Tebit, China.</title>
        <authorList>
            <person name="Chen X."/>
        </authorList>
    </citation>
    <scope>NUCLEOTIDE SEQUENCE [LARGE SCALE GENOMIC DNA]</scope>
    <source>
        <strain evidence="1 2">6-3-2</strain>
    </source>
</reference>
<keyword evidence="2" id="KW-1185">Reference proteome</keyword>
<gene>
    <name evidence="1" type="ORF">AS594_33600</name>
</gene>
<protein>
    <submittedName>
        <fullName evidence="1">Uncharacterized protein</fullName>
    </submittedName>
</protein>
<name>A0A1E5PGN0_9ACTN</name>
<comment type="caution">
    <text evidence="1">The sequence shown here is derived from an EMBL/GenBank/DDBJ whole genome shotgun (WGS) entry which is preliminary data.</text>
</comment>